<evidence type="ECO:0000256" key="7">
    <source>
        <dbReference type="ARBA" id="ARBA00047639"/>
    </source>
</evidence>
<evidence type="ECO:0000256" key="10">
    <source>
        <dbReference type="SAM" id="MobiDB-lite"/>
    </source>
</evidence>
<feature type="binding site" evidence="9">
    <location>
        <begin position="291"/>
        <end position="292"/>
    </location>
    <ligand>
        <name>L-histidine</name>
        <dbReference type="ChEBI" id="CHEBI:57595"/>
    </ligand>
</feature>
<dbReference type="InterPro" id="IPR033656">
    <property type="entry name" value="HisRS_anticodon"/>
</dbReference>
<comment type="caution">
    <text evidence="12">The sequence shown here is derived from an EMBL/GenBank/DDBJ whole genome shotgun (WGS) entry which is preliminary data.</text>
</comment>
<dbReference type="InterPro" id="IPR004154">
    <property type="entry name" value="Anticodon-bd"/>
</dbReference>
<keyword evidence="6 8" id="KW-0030">Aminoacyl-tRNA synthetase</keyword>
<keyword evidence="5 8" id="KW-0648">Protein biosynthesis</keyword>
<dbReference type="InterPro" id="IPR036621">
    <property type="entry name" value="Anticodon-bd_dom_sf"/>
</dbReference>
<dbReference type="GO" id="GO:0005524">
    <property type="term" value="F:ATP binding"/>
    <property type="evidence" value="ECO:0007669"/>
    <property type="project" value="UniProtKB-UniRule"/>
</dbReference>
<dbReference type="Gene3D" id="3.40.50.800">
    <property type="entry name" value="Anticodon-binding domain"/>
    <property type="match status" value="1"/>
</dbReference>
<dbReference type="EMBL" id="MGDZ01000018">
    <property type="protein sequence ID" value="OGL73827.1"/>
    <property type="molecule type" value="Genomic_DNA"/>
</dbReference>
<evidence type="ECO:0000313" key="12">
    <source>
        <dbReference type="EMBL" id="OGL73827.1"/>
    </source>
</evidence>
<dbReference type="HAMAP" id="MF_00127">
    <property type="entry name" value="His_tRNA_synth"/>
    <property type="match status" value="1"/>
</dbReference>
<dbReference type="GO" id="GO:0006427">
    <property type="term" value="P:histidyl-tRNA aminoacylation"/>
    <property type="evidence" value="ECO:0007669"/>
    <property type="project" value="UniProtKB-UniRule"/>
</dbReference>
<evidence type="ECO:0000256" key="9">
    <source>
        <dbReference type="PIRSR" id="PIRSR001549-1"/>
    </source>
</evidence>
<dbReference type="PANTHER" id="PTHR43707:SF1">
    <property type="entry name" value="HISTIDINE--TRNA LIGASE, MITOCHONDRIAL-RELATED"/>
    <property type="match status" value="1"/>
</dbReference>
<dbReference type="SUPFAM" id="SSF55681">
    <property type="entry name" value="Class II aaRS and biotin synthetases"/>
    <property type="match status" value="1"/>
</dbReference>
<feature type="binding site" evidence="9">
    <location>
        <position position="287"/>
    </location>
    <ligand>
        <name>L-histidine</name>
        <dbReference type="ChEBI" id="CHEBI:57595"/>
    </ligand>
</feature>
<feature type="region of interest" description="Disordered" evidence="10">
    <location>
        <begin position="1"/>
        <end position="38"/>
    </location>
</feature>
<dbReference type="GO" id="GO:0004821">
    <property type="term" value="F:histidine-tRNA ligase activity"/>
    <property type="evidence" value="ECO:0007669"/>
    <property type="project" value="UniProtKB-UniRule"/>
</dbReference>
<dbReference type="InterPro" id="IPR006195">
    <property type="entry name" value="aa-tRNA-synth_II"/>
</dbReference>
<dbReference type="InterPro" id="IPR045864">
    <property type="entry name" value="aa-tRNA-synth_II/BPL/LPL"/>
</dbReference>
<proteinExistence type="inferred from homology"/>
<dbReference type="InterPro" id="IPR041715">
    <property type="entry name" value="HisRS-like_core"/>
</dbReference>
<evidence type="ECO:0000256" key="8">
    <source>
        <dbReference type="HAMAP-Rule" id="MF_00127"/>
    </source>
</evidence>
<dbReference type="GO" id="GO:0005737">
    <property type="term" value="C:cytoplasm"/>
    <property type="evidence" value="ECO:0007669"/>
    <property type="project" value="UniProtKB-SubCell"/>
</dbReference>
<feature type="region of interest" description="Disordered" evidence="10">
    <location>
        <begin position="462"/>
        <end position="502"/>
    </location>
</feature>
<dbReference type="Proteomes" id="UP000176303">
    <property type="component" value="Unassembled WGS sequence"/>
</dbReference>
<dbReference type="STRING" id="1802391.A3D72_00175"/>
<dbReference type="Pfam" id="PF13393">
    <property type="entry name" value="tRNA-synt_His"/>
    <property type="match status" value="2"/>
</dbReference>
<dbReference type="InterPro" id="IPR004516">
    <property type="entry name" value="HisRS/HisZ"/>
</dbReference>
<evidence type="ECO:0000256" key="3">
    <source>
        <dbReference type="ARBA" id="ARBA00022741"/>
    </source>
</evidence>
<comment type="subunit">
    <text evidence="8">Homodimer.</text>
</comment>
<feature type="domain" description="Aminoacyl-transfer RNA synthetases class-II family profile" evidence="11">
    <location>
        <begin position="62"/>
        <end position="361"/>
    </location>
</feature>
<evidence type="ECO:0000259" key="11">
    <source>
        <dbReference type="PROSITE" id="PS50862"/>
    </source>
</evidence>
<dbReference type="EC" id="6.1.1.21" evidence="8"/>
<feature type="compositionally biased region" description="Basic residues" evidence="10">
    <location>
        <begin position="1"/>
        <end position="12"/>
    </location>
</feature>
<feature type="binding site" evidence="9">
    <location>
        <position position="143"/>
    </location>
    <ligand>
        <name>L-histidine</name>
        <dbReference type="ChEBI" id="CHEBI:57595"/>
    </ligand>
</feature>
<dbReference type="InterPro" id="IPR015807">
    <property type="entry name" value="His-tRNA-ligase"/>
</dbReference>
<dbReference type="AlphaFoldDB" id="A0A1F7U7W7"/>
<evidence type="ECO:0000256" key="1">
    <source>
        <dbReference type="ARBA" id="ARBA00008226"/>
    </source>
</evidence>
<keyword evidence="2 8" id="KW-0436">Ligase</keyword>
<comment type="catalytic activity">
    <reaction evidence="7 8">
        <text>tRNA(His) + L-histidine + ATP = L-histidyl-tRNA(His) + AMP + diphosphate + H(+)</text>
        <dbReference type="Rhea" id="RHEA:17313"/>
        <dbReference type="Rhea" id="RHEA-COMP:9665"/>
        <dbReference type="Rhea" id="RHEA-COMP:9689"/>
        <dbReference type="ChEBI" id="CHEBI:15378"/>
        <dbReference type="ChEBI" id="CHEBI:30616"/>
        <dbReference type="ChEBI" id="CHEBI:33019"/>
        <dbReference type="ChEBI" id="CHEBI:57595"/>
        <dbReference type="ChEBI" id="CHEBI:78442"/>
        <dbReference type="ChEBI" id="CHEBI:78527"/>
        <dbReference type="ChEBI" id="CHEBI:456215"/>
        <dbReference type="EC" id="6.1.1.21"/>
    </reaction>
</comment>
<keyword evidence="4 8" id="KW-0067">ATP-binding</keyword>
<dbReference type="CDD" id="cd00773">
    <property type="entry name" value="HisRS-like_core"/>
    <property type="match status" value="1"/>
</dbReference>
<sequence length="502" mass="55990">MTPMTPKKKKIPPPKEKLSAIIAPKKTKGPAPTPQTPRGMKDLLPTEEKFWRQANDSAISIARAYGYEWIETPIIEETQLFVRGVGKQTDIVEKEMFSFVDQGGEALSLRPEATAAVSRAYTSHGMVNLPQPVKLWYSGPMFRHERPQAGRLRQFHQFGFEILGEGKPIADAELVLMAVRYFGDLGVPVTVELNSIGDHFCREPYKEKLIAYYRGVRSKLCENCKTRLSRSPMRLLDCKEPECVTLRPGAPQIVDHLCEDCRNHFMKVVDYLDEADAPYSLNPHLVRGLDYYTRTVFEVLPKTEEETARAHSALASGGRYDGLVELLGGRPTPAAGFSIGLERVINRIKELGLPVAGAWQPAVYFAQLGEPAKRKALVLFEILRKAGIPVTVSFTKDALKQQMEIANRLGVRYTVILGQKEILDGTVILRDMEAGIQEIVDEKKLAADLRKKLGLDTQKLSLPTPVVSAAPPPKPFEEEEPEEAKVTEEVPEVPNVKPEEGV</sequence>
<evidence type="ECO:0000256" key="5">
    <source>
        <dbReference type="ARBA" id="ARBA00022917"/>
    </source>
</evidence>
<evidence type="ECO:0000313" key="13">
    <source>
        <dbReference type="Proteomes" id="UP000176303"/>
    </source>
</evidence>
<dbReference type="PROSITE" id="PS50862">
    <property type="entry name" value="AA_TRNA_LIGASE_II"/>
    <property type="match status" value="1"/>
</dbReference>
<evidence type="ECO:0000256" key="6">
    <source>
        <dbReference type="ARBA" id="ARBA00023146"/>
    </source>
</evidence>
<dbReference type="Pfam" id="PF03129">
    <property type="entry name" value="HGTP_anticodon"/>
    <property type="match status" value="1"/>
</dbReference>
<dbReference type="SUPFAM" id="SSF52954">
    <property type="entry name" value="Class II aaRS ABD-related"/>
    <property type="match status" value="1"/>
</dbReference>
<organism evidence="12 13">
    <name type="scientific">Candidatus Uhrbacteria bacterium RIFCSPHIGHO2_02_FULL_57_19</name>
    <dbReference type="NCBI Taxonomy" id="1802391"/>
    <lineage>
        <taxon>Bacteria</taxon>
        <taxon>Candidatus Uhriibacteriota</taxon>
    </lineage>
</organism>
<dbReference type="PIRSF" id="PIRSF001549">
    <property type="entry name" value="His-tRNA_synth"/>
    <property type="match status" value="1"/>
</dbReference>
<feature type="binding site" evidence="9">
    <location>
        <position position="161"/>
    </location>
    <ligand>
        <name>L-histidine</name>
        <dbReference type="ChEBI" id="CHEBI:57595"/>
    </ligand>
</feature>
<dbReference type="CDD" id="cd00859">
    <property type="entry name" value="HisRS_anticodon"/>
    <property type="match status" value="1"/>
</dbReference>
<gene>
    <name evidence="8" type="primary">hisS</name>
    <name evidence="12" type="ORF">A3D72_00175</name>
</gene>
<evidence type="ECO:0000256" key="4">
    <source>
        <dbReference type="ARBA" id="ARBA00022840"/>
    </source>
</evidence>
<accession>A0A1F7U7W7</accession>
<comment type="similarity">
    <text evidence="1 8">Belongs to the class-II aminoacyl-tRNA synthetase family.</text>
</comment>
<dbReference type="NCBIfam" id="TIGR00442">
    <property type="entry name" value="hisS"/>
    <property type="match status" value="1"/>
</dbReference>
<keyword evidence="8" id="KW-0963">Cytoplasm</keyword>
<feature type="binding site" evidence="9">
    <location>
        <position position="157"/>
    </location>
    <ligand>
        <name>L-histidine</name>
        <dbReference type="ChEBI" id="CHEBI:57595"/>
    </ligand>
</feature>
<reference evidence="12 13" key="1">
    <citation type="journal article" date="2016" name="Nat. Commun.">
        <title>Thousands of microbial genomes shed light on interconnected biogeochemical processes in an aquifer system.</title>
        <authorList>
            <person name="Anantharaman K."/>
            <person name="Brown C.T."/>
            <person name="Hug L.A."/>
            <person name="Sharon I."/>
            <person name="Castelle C.J."/>
            <person name="Probst A.J."/>
            <person name="Thomas B.C."/>
            <person name="Singh A."/>
            <person name="Wilkins M.J."/>
            <person name="Karaoz U."/>
            <person name="Brodie E.L."/>
            <person name="Williams K.H."/>
            <person name="Hubbard S.S."/>
            <person name="Banfield J.F."/>
        </authorList>
    </citation>
    <scope>NUCLEOTIDE SEQUENCE [LARGE SCALE GENOMIC DNA]</scope>
</reference>
<dbReference type="Gene3D" id="3.30.930.10">
    <property type="entry name" value="Bira Bifunctional Protein, Domain 2"/>
    <property type="match status" value="1"/>
</dbReference>
<comment type="subcellular location">
    <subcellularLocation>
        <location evidence="8">Cytoplasm</location>
    </subcellularLocation>
</comment>
<protein>
    <recommendedName>
        <fullName evidence="8">Histidine--tRNA ligase</fullName>
        <ecNumber evidence="8">6.1.1.21</ecNumber>
    </recommendedName>
    <alternativeName>
        <fullName evidence="8">Histidyl-tRNA synthetase</fullName>
        <shortName evidence="8">HisRS</shortName>
    </alternativeName>
</protein>
<keyword evidence="3 8" id="KW-0547">Nucleotide-binding</keyword>
<name>A0A1F7U7W7_9BACT</name>
<feature type="binding site" evidence="9">
    <location>
        <begin position="112"/>
        <end position="114"/>
    </location>
    <ligand>
        <name>L-histidine</name>
        <dbReference type="ChEBI" id="CHEBI:57595"/>
    </ligand>
</feature>
<dbReference type="PANTHER" id="PTHR43707">
    <property type="entry name" value="HISTIDYL-TRNA SYNTHETASE"/>
    <property type="match status" value="1"/>
</dbReference>
<evidence type="ECO:0000256" key="2">
    <source>
        <dbReference type="ARBA" id="ARBA00022598"/>
    </source>
</evidence>